<dbReference type="Pfam" id="PF00202">
    <property type="entry name" value="Aminotran_3"/>
    <property type="match status" value="1"/>
</dbReference>
<evidence type="ECO:0000313" key="7">
    <source>
        <dbReference type="Proteomes" id="UP000334340"/>
    </source>
</evidence>
<dbReference type="AlphaFoldDB" id="A0A564ZMK4"/>
<gene>
    <name evidence="6" type="ORF">MELA_02836</name>
</gene>
<reference evidence="6 7" key="1">
    <citation type="submission" date="2019-07" db="EMBL/GenBank/DDBJ databases">
        <authorList>
            <person name="Cremers G."/>
        </authorList>
    </citation>
    <scope>NUCLEOTIDE SEQUENCE [LARGE SCALE GENOMIC DNA]</scope>
</reference>
<dbReference type="EMBL" id="CABIKM010000055">
    <property type="protein sequence ID" value="VUZ86433.1"/>
    <property type="molecule type" value="Genomic_DNA"/>
</dbReference>
<dbReference type="InterPro" id="IPR015422">
    <property type="entry name" value="PyrdxlP-dep_Trfase_small"/>
</dbReference>
<dbReference type="GO" id="GO:0042802">
    <property type="term" value="F:identical protein binding"/>
    <property type="evidence" value="ECO:0007669"/>
    <property type="project" value="TreeGrafter"/>
</dbReference>
<keyword evidence="2 6" id="KW-0032">Aminotransferase</keyword>
<proteinExistence type="inferred from homology"/>
<organism evidence="6 7">
    <name type="scientific">Candidatus Methylomirabilis lanthanidiphila</name>
    <dbReference type="NCBI Taxonomy" id="2211376"/>
    <lineage>
        <taxon>Bacteria</taxon>
        <taxon>Candidatus Methylomirabilota</taxon>
        <taxon>Candidatus Methylomirabilia</taxon>
        <taxon>Candidatus Methylomirabilales</taxon>
        <taxon>Candidatus Methylomirabilaceae</taxon>
        <taxon>Candidatus Methylomirabilis</taxon>
    </lineage>
</organism>
<keyword evidence="4 5" id="KW-0663">Pyridoxal phosphate</keyword>
<comment type="cofactor">
    <cofactor evidence="1">
        <name>pyridoxal 5'-phosphate</name>
        <dbReference type="ChEBI" id="CHEBI:597326"/>
    </cofactor>
</comment>
<dbReference type="InterPro" id="IPR015424">
    <property type="entry name" value="PyrdxlP-dep_Trfase"/>
</dbReference>
<evidence type="ECO:0000256" key="2">
    <source>
        <dbReference type="ARBA" id="ARBA00022576"/>
    </source>
</evidence>
<dbReference type="PANTHER" id="PTHR11986">
    <property type="entry name" value="AMINOTRANSFERASE CLASS III"/>
    <property type="match status" value="1"/>
</dbReference>
<dbReference type="GO" id="GO:0030170">
    <property type="term" value="F:pyridoxal phosphate binding"/>
    <property type="evidence" value="ECO:0007669"/>
    <property type="project" value="InterPro"/>
</dbReference>
<dbReference type="InterPro" id="IPR005814">
    <property type="entry name" value="Aminotrans_3"/>
</dbReference>
<evidence type="ECO:0000313" key="6">
    <source>
        <dbReference type="EMBL" id="VUZ86433.1"/>
    </source>
</evidence>
<sequence length="441" mass="47547">MKRNIPGKRSRAIVKREARHMAPGLQSIALYSGLAMAKGEGCTLIDEDGNRYLDFMAGIGVGSIGHTHPHYVEAMKAQIERLTFGSFTTENRARFLTLLASMTPRGLKRIQMFSGGAEAVEGAFRLAKSVTKRFEFIGFWGGFHGKTGGVLGLLGDDFKKQLGPFMPGLYGTPYANCYRCPLKLRYPDCGLACADFLRDVIRYQTQGEIAAIIVEPIQGTAGNVIPPQGFLGAVQAIAKECGALLIADEMLTGFGRTGSMWGCDHEPIVPDVMTVGKGIGGGFPVSGLISTQELMANKPFSNPSGSSSSYGGNPLASTAGLATLEVILKEQLVANAKRVGAAMLKHLEAMKEKYPFIGDVRGRGLLLGIELVKDRQTKEPLPKSLTQRLFQSCLKRGLLAMCYSHNIRINPPLVITEAQALDGLAILDEAFAELEKTGYRG</sequence>
<evidence type="ECO:0000256" key="5">
    <source>
        <dbReference type="RuleBase" id="RU003560"/>
    </source>
</evidence>
<keyword evidence="3 6" id="KW-0808">Transferase</keyword>
<name>A0A564ZMK4_9BACT</name>
<evidence type="ECO:0000256" key="4">
    <source>
        <dbReference type="ARBA" id="ARBA00022898"/>
    </source>
</evidence>
<comment type="similarity">
    <text evidence="5">Belongs to the class-III pyridoxal-phosphate-dependent aminotransferase family.</text>
</comment>
<dbReference type="GO" id="GO:0008483">
    <property type="term" value="F:transaminase activity"/>
    <property type="evidence" value="ECO:0007669"/>
    <property type="project" value="UniProtKB-KW"/>
</dbReference>
<dbReference type="InterPro" id="IPR015421">
    <property type="entry name" value="PyrdxlP-dep_Trfase_major"/>
</dbReference>
<keyword evidence="7" id="KW-1185">Reference proteome</keyword>
<dbReference type="Gene3D" id="3.40.640.10">
    <property type="entry name" value="Type I PLP-dependent aspartate aminotransferase-like (Major domain)"/>
    <property type="match status" value="1"/>
</dbReference>
<dbReference type="CDD" id="cd00610">
    <property type="entry name" value="OAT_like"/>
    <property type="match status" value="1"/>
</dbReference>
<evidence type="ECO:0000256" key="3">
    <source>
        <dbReference type="ARBA" id="ARBA00022679"/>
    </source>
</evidence>
<protein>
    <submittedName>
        <fullName evidence="6">Aminotransferase class III</fullName>
        <ecNumber evidence="6">2.6.1.-</ecNumber>
    </submittedName>
</protein>
<evidence type="ECO:0000256" key="1">
    <source>
        <dbReference type="ARBA" id="ARBA00001933"/>
    </source>
</evidence>
<dbReference type="PANTHER" id="PTHR11986:SF79">
    <property type="entry name" value="ACETYLORNITHINE AMINOTRANSFERASE, MITOCHONDRIAL"/>
    <property type="match status" value="1"/>
</dbReference>
<dbReference type="InterPro" id="IPR050103">
    <property type="entry name" value="Class-III_PLP-dep_AT"/>
</dbReference>
<dbReference type="EC" id="2.6.1.-" evidence="6"/>
<dbReference type="Gene3D" id="3.90.1150.10">
    <property type="entry name" value="Aspartate Aminotransferase, domain 1"/>
    <property type="match status" value="1"/>
</dbReference>
<dbReference type="PIRSF" id="PIRSF000521">
    <property type="entry name" value="Transaminase_4ab_Lys_Orn"/>
    <property type="match status" value="1"/>
</dbReference>
<dbReference type="SUPFAM" id="SSF53383">
    <property type="entry name" value="PLP-dependent transferases"/>
    <property type="match status" value="1"/>
</dbReference>
<dbReference type="Proteomes" id="UP000334340">
    <property type="component" value="Unassembled WGS sequence"/>
</dbReference>
<accession>A0A564ZMK4</accession>